<dbReference type="RefSeq" id="WP_141915762.1">
    <property type="nucleotide sequence ID" value="NZ_BAAAYS010000001.1"/>
</dbReference>
<dbReference type="InterPro" id="IPR057972">
    <property type="entry name" value="Terminase_7"/>
</dbReference>
<proteinExistence type="predicted"/>
<comment type="caution">
    <text evidence="2">The sequence shown here is derived from an EMBL/GenBank/DDBJ whole genome shotgun (WGS) entry which is preliminary data.</text>
</comment>
<protein>
    <submittedName>
        <fullName evidence="2">Uncharacterized protein</fullName>
    </submittedName>
</protein>
<evidence type="ECO:0000313" key="2">
    <source>
        <dbReference type="EMBL" id="TQM65830.1"/>
    </source>
</evidence>
<dbReference type="EMBL" id="VFPN01000001">
    <property type="protein sequence ID" value="TQM65830.1"/>
    <property type="molecule type" value="Genomic_DNA"/>
</dbReference>
<feature type="region of interest" description="Disordered" evidence="1">
    <location>
        <begin position="1"/>
        <end position="23"/>
    </location>
</feature>
<feature type="compositionally biased region" description="Basic and acidic residues" evidence="1">
    <location>
        <begin position="135"/>
        <end position="156"/>
    </location>
</feature>
<organism evidence="2 3">
    <name type="scientific">Klugiella xanthotipulae</name>
    <dbReference type="NCBI Taxonomy" id="244735"/>
    <lineage>
        <taxon>Bacteria</taxon>
        <taxon>Bacillati</taxon>
        <taxon>Actinomycetota</taxon>
        <taxon>Actinomycetes</taxon>
        <taxon>Micrococcales</taxon>
        <taxon>Microbacteriaceae</taxon>
        <taxon>Klugiella</taxon>
    </lineage>
</organism>
<reference evidence="2 3" key="1">
    <citation type="submission" date="2019-06" db="EMBL/GenBank/DDBJ databases">
        <title>Sequencing the genomes of 1000 actinobacteria strains.</title>
        <authorList>
            <person name="Klenk H.-P."/>
        </authorList>
    </citation>
    <scope>NUCLEOTIDE SEQUENCE [LARGE SCALE GENOMIC DNA]</scope>
    <source>
        <strain evidence="2 3">DSM 18031</strain>
    </source>
</reference>
<feature type="region of interest" description="Disordered" evidence="1">
    <location>
        <begin position="131"/>
        <end position="156"/>
    </location>
</feature>
<sequence>MAGVGPPPKDPNKRARRNKDVAPLHVVTVEPDPQPELPEFEVQVTIDGDLQSTKFVWPEATRRWWNVMGDHPLAPSFTNLDWEYLLDTARLHADYWQGNLKQAGELRLRMAKYGFTPEDRARLRISFAQATTSEAEARTKSDKPPSSRDRYGMSAT</sequence>
<dbReference type="AlphaFoldDB" id="A0A543I5U8"/>
<accession>A0A543I5U8</accession>
<dbReference type="Proteomes" id="UP000318331">
    <property type="component" value="Unassembled WGS sequence"/>
</dbReference>
<feature type="compositionally biased region" description="Basic and acidic residues" evidence="1">
    <location>
        <begin position="10"/>
        <end position="22"/>
    </location>
</feature>
<dbReference type="OrthoDB" id="3233083at2"/>
<evidence type="ECO:0000313" key="3">
    <source>
        <dbReference type="Proteomes" id="UP000318331"/>
    </source>
</evidence>
<keyword evidence="3" id="KW-1185">Reference proteome</keyword>
<evidence type="ECO:0000256" key="1">
    <source>
        <dbReference type="SAM" id="MobiDB-lite"/>
    </source>
</evidence>
<gene>
    <name evidence="2" type="ORF">FB466_0643</name>
</gene>
<name>A0A543I5U8_9MICO</name>
<dbReference type="Pfam" id="PF25673">
    <property type="entry name" value="Terminase_7"/>
    <property type="match status" value="1"/>
</dbReference>